<evidence type="ECO:0000256" key="1">
    <source>
        <dbReference type="ARBA" id="ARBA00006987"/>
    </source>
</evidence>
<name>A0A4Q7VCC0_9BURK</name>
<accession>A0A4Q7VCC0</accession>
<proteinExistence type="inferred from homology"/>
<reference evidence="3 4" key="1">
    <citation type="submission" date="2019-02" db="EMBL/GenBank/DDBJ databases">
        <title>Genomic Encyclopedia of Type Strains, Phase IV (KMG-IV): sequencing the most valuable type-strain genomes for metagenomic binning, comparative biology and taxonomic classification.</title>
        <authorList>
            <person name="Goeker M."/>
        </authorList>
    </citation>
    <scope>NUCLEOTIDE SEQUENCE [LARGE SCALE GENOMIC DNA]</scope>
    <source>
        <strain evidence="3 4">DSM 23814</strain>
    </source>
</reference>
<evidence type="ECO:0000256" key="2">
    <source>
        <dbReference type="SAM" id="SignalP"/>
    </source>
</evidence>
<keyword evidence="3" id="KW-0675">Receptor</keyword>
<dbReference type="PANTHER" id="PTHR42928:SF5">
    <property type="entry name" value="BLR1237 PROTEIN"/>
    <property type="match status" value="1"/>
</dbReference>
<dbReference type="AlphaFoldDB" id="A0A4Q7VCC0"/>
<evidence type="ECO:0000313" key="4">
    <source>
        <dbReference type="Proteomes" id="UP000293398"/>
    </source>
</evidence>
<comment type="caution">
    <text evidence="3">The sequence shown here is derived from an EMBL/GenBank/DDBJ whole genome shotgun (WGS) entry which is preliminary data.</text>
</comment>
<protein>
    <submittedName>
        <fullName evidence="3">Tripartite-type tricarboxylate transporter receptor subunit TctC</fullName>
    </submittedName>
</protein>
<feature type="chain" id="PRO_5020360001" evidence="2">
    <location>
        <begin position="23"/>
        <end position="326"/>
    </location>
</feature>
<dbReference type="CDD" id="cd13578">
    <property type="entry name" value="PBP2_Bug27"/>
    <property type="match status" value="1"/>
</dbReference>
<keyword evidence="2" id="KW-0732">Signal</keyword>
<organism evidence="3 4">
    <name type="scientific">Advenella incenata</name>
    <dbReference type="NCBI Taxonomy" id="267800"/>
    <lineage>
        <taxon>Bacteria</taxon>
        <taxon>Pseudomonadati</taxon>
        <taxon>Pseudomonadota</taxon>
        <taxon>Betaproteobacteria</taxon>
        <taxon>Burkholderiales</taxon>
        <taxon>Alcaligenaceae</taxon>
    </lineage>
</organism>
<feature type="signal peptide" evidence="2">
    <location>
        <begin position="1"/>
        <end position="22"/>
    </location>
</feature>
<dbReference type="Pfam" id="PF03401">
    <property type="entry name" value="TctC"/>
    <property type="match status" value="1"/>
</dbReference>
<dbReference type="EMBL" id="SHKO01000002">
    <property type="protein sequence ID" value="RZT94521.1"/>
    <property type="molecule type" value="Genomic_DNA"/>
</dbReference>
<dbReference type="RefSeq" id="WP_165393062.1">
    <property type="nucleotide sequence ID" value="NZ_SHKO01000002.1"/>
</dbReference>
<dbReference type="Gene3D" id="3.40.190.10">
    <property type="entry name" value="Periplasmic binding protein-like II"/>
    <property type="match status" value="1"/>
</dbReference>
<dbReference type="SUPFAM" id="SSF53850">
    <property type="entry name" value="Periplasmic binding protein-like II"/>
    <property type="match status" value="1"/>
</dbReference>
<dbReference type="InterPro" id="IPR042100">
    <property type="entry name" value="Bug_dom1"/>
</dbReference>
<dbReference type="Proteomes" id="UP000293398">
    <property type="component" value="Unassembled WGS sequence"/>
</dbReference>
<sequence length="326" mass="34339">MMKHLIKAALLASALAAAPSYAASAGDYPNKPIRIIVPFAAGGGGDFIVRAWADKFSAMVKQPVIVDNRGGGNTVIGTEAVAKAAPDGYTLLIVSPSFATNPTLLPTLPYKTPEDFTPVGLVITYAMGLAARSTLQADNIQALLANAKTSPKQLTIATSGAGSASDLAAELFREATQLNLLKVPYRGAGPALLDVASGHVDMTFTGLSQIKAQLDDKRVKLLGTSGRARLHSAPDTPTIAEQGLDNFEALVWWGILAPAGTPPDIVLKVNRALKQSLADPEVTRRLAVIDGEVKVSSPQAFSELIKTEIARWRAILKPDAKNTAKR</sequence>
<comment type="similarity">
    <text evidence="1">Belongs to the UPF0065 (bug) family.</text>
</comment>
<keyword evidence="4" id="KW-1185">Reference proteome</keyword>
<dbReference type="Gene3D" id="3.40.190.150">
    <property type="entry name" value="Bordetella uptake gene, domain 1"/>
    <property type="match status" value="1"/>
</dbReference>
<dbReference type="InterPro" id="IPR005064">
    <property type="entry name" value="BUG"/>
</dbReference>
<gene>
    <name evidence="3" type="ORF">EV681_2942</name>
</gene>
<evidence type="ECO:0000313" key="3">
    <source>
        <dbReference type="EMBL" id="RZT94521.1"/>
    </source>
</evidence>
<dbReference type="PANTHER" id="PTHR42928">
    <property type="entry name" value="TRICARBOXYLATE-BINDING PROTEIN"/>
    <property type="match status" value="1"/>
</dbReference>
<dbReference type="PIRSF" id="PIRSF017082">
    <property type="entry name" value="YflP"/>
    <property type="match status" value="1"/>
</dbReference>